<keyword evidence="1" id="KW-1133">Transmembrane helix</keyword>
<organism evidence="2 3">
    <name type="scientific">Lactococcus lactis</name>
    <dbReference type="NCBI Taxonomy" id="1358"/>
    <lineage>
        <taxon>Bacteria</taxon>
        <taxon>Bacillati</taxon>
        <taxon>Bacillota</taxon>
        <taxon>Bacilli</taxon>
        <taxon>Lactobacillales</taxon>
        <taxon>Streptococcaceae</taxon>
        <taxon>Lactococcus</taxon>
    </lineage>
</organism>
<keyword evidence="1" id="KW-0812">Transmembrane</keyword>
<dbReference type="AlphaFoldDB" id="A0AAE4NNS9"/>
<reference evidence="2" key="1">
    <citation type="submission" date="2023-10" db="EMBL/GenBank/DDBJ databases">
        <title>Production of high quality cheese from raw caw milk (raw cheese).</title>
        <authorList>
            <person name="Samouris G."/>
        </authorList>
    </citation>
    <scope>NUCLEOTIDE SEQUENCE</scope>
    <source>
        <strain evidence="2">M17-3</strain>
    </source>
</reference>
<protein>
    <submittedName>
        <fullName evidence="2">Uncharacterized protein</fullName>
    </submittedName>
</protein>
<dbReference type="Proteomes" id="UP001186047">
    <property type="component" value="Unassembled WGS sequence"/>
</dbReference>
<feature type="transmembrane region" description="Helical" evidence="1">
    <location>
        <begin position="21"/>
        <end position="39"/>
    </location>
</feature>
<proteinExistence type="predicted"/>
<name>A0AAE4NNS9_9LACT</name>
<gene>
    <name evidence="2" type="ORF">RZO31_02280</name>
</gene>
<sequence length="65" mass="7323">MDFIYPHKKKGINLRKFKIGSFVSLVTGLALYTGITANVDDFKNVGSLYDKAVSKKIIDLIFIQK</sequence>
<dbReference type="EMBL" id="JAWHVL010000006">
    <property type="protein sequence ID" value="MDV2631706.1"/>
    <property type="molecule type" value="Genomic_DNA"/>
</dbReference>
<comment type="caution">
    <text evidence="2">The sequence shown here is derived from an EMBL/GenBank/DDBJ whole genome shotgun (WGS) entry which is preliminary data.</text>
</comment>
<evidence type="ECO:0000313" key="3">
    <source>
        <dbReference type="Proteomes" id="UP001186047"/>
    </source>
</evidence>
<keyword evidence="1" id="KW-0472">Membrane</keyword>
<dbReference type="RefSeq" id="WP_017864504.1">
    <property type="nucleotide sequence ID" value="NZ_CP059049.1"/>
</dbReference>
<evidence type="ECO:0000313" key="2">
    <source>
        <dbReference type="EMBL" id="MDV2631706.1"/>
    </source>
</evidence>
<evidence type="ECO:0000256" key="1">
    <source>
        <dbReference type="SAM" id="Phobius"/>
    </source>
</evidence>
<accession>A0AAE4NNS9</accession>